<dbReference type="AlphaFoldDB" id="A0A162R1T5"/>
<evidence type="ECO:0000313" key="2">
    <source>
        <dbReference type="EMBL" id="KZS20153.1"/>
    </source>
</evidence>
<dbReference type="Pfam" id="PF02469">
    <property type="entry name" value="Fasciclin"/>
    <property type="match status" value="2"/>
</dbReference>
<dbReference type="FunFam" id="2.30.180.10:FF:000032">
    <property type="entry name" value="Fasciclin domain-containing protein, putative"/>
    <property type="match status" value="1"/>
</dbReference>
<dbReference type="STRING" id="35525.A0A162R1T5"/>
<evidence type="ECO:0000259" key="1">
    <source>
        <dbReference type="PROSITE" id="PS50213"/>
    </source>
</evidence>
<keyword evidence="3" id="KW-1185">Reference proteome</keyword>
<organism evidence="2 3">
    <name type="scientific">Daphnia magna</name>
    <dbReference type="NCBI Taxonomy" id="35525"/>
    <lineage>
        <taxon>Eukaryota</taxon>
        <taxon>Metazoa</taxon>
        <taxon>Ecdysozoa</taxon>
        <taxon>Arthropoda</taxon>
        <taxon>Crustacea</taxon>
        <taxon>Branchiopoda</taxon>
        <taxon>Diplostraca</taxon>
        <taxon>Cladocera</taxon>
        <taxon>Anomopoda</taxon>
        <taxon>Daphniidae</taxon>
        <taxon>Daphnia</taxon>
    </lineage>
</organism>
<dbReference type="PANTHER" id="PTHR10900:SF120">
    <property type="entry name" value="MUCIN-5AC-RELATED"/>
    <property type="match status" value="1"/>
</dbReference>
<dbReference type="GO" id="GO:0031012">
    <property type="term" value="C:extracellular matrix"/>
    <property type="evidence" value="ECO:0007669"/>
    <property type="project" value="TreeGrafter"/>
</dbReference>
<evidence type="ECO:0000313" key="3">
    <source>
        <dbReference type="Proteomes" id="UP000076858"/>
    </source>
</evidence>
<dbReference type="Gene3D" id="2.30.180.10">
    <property type="entry name" value="FAS1 domain"/>
    <property type="match status" value="2"/>
</dbReference>
<dbReference type="PROSITE" id="PS50213">
    <property type="entry name" value="FAS1"/>
    <property type="match status" value="2"/>
</dbReference>
<dbReference type="InterPro" id="IPR000782">
    <property type="entry name" value="FAS1_domain"/>
</dbReference>
<sequence length="303" mass="33127">MGNLKLMLSQSFFQVDLLTILRQNGITTFVDLIVKAGLEETFSENRPLIVLAPTNEAFAAIDPAILATITNDVDLLRDILTYHLVLFRQPFSIVSAILHELVLPTAQRGLVRFNVYRQKGSSFATKEIATANGALLLKAIPAGEKIVYVIDRVLNPKALLPNNDLINFLKNNKDFSIFLRIYETLNITQNPLSVFPKTIFAPTNAAFKALPPGVLDSLFANPRELVVLLNTHISSGTFYAAGLTDGPLTVFSGATVDVDVSPSGITVGKAKIIRSDITVFEGVIHVVASLVQAGPTYIKRQFY</sequence>
<dbReference type="GO" id="GO:0030198">
    <property type="term" value="P:extracellular matrix organization"/>
    <property type="evidence" value="ECO:0007669"/>
    <property type="project" value="TreeGrafter"/>
</dbReference>
<dbReference type="OrthoDB" id="286301at2759"/>
<dbReference type="GO" id="GO:0007155">
    <property type="term" value="P:cell adhesion"/>
    <property type="evidence" value="ECO:0007669"/>
    <property type="project" value="TreeGrafter"/>
</dbReference>
<dbReference type="PANTHER" id="PTHR10900">
    <property type="entry name" value="PERIOSTIN-RELATED"/>
    <property type="match status" value="1"/>
</dbReference>
<dbReference type="SUPFAM" id="SSF82153">
    <property type="entry name" value="FAS1 domain"/>
    <property type="match status" value="2"/>
</dbReference>
<comment type="caution">
    <text evidence="2">The sequence shown here is derived from an EMBL/GenBank/DDBJ whole genome shotgun (WGS) entry which is preliminary data.</text>
</comment>
<dbReference type="InterPro" id="IPR050904">
    <property type="entry name" value="Adhesion/Biosynth-related"/>
</dbReference>
<name>A0A162R1T5_9CRUS</name>
<dbReference type="Proteomes" id="UP000076858">
    <property type="component" value="Unassembled WGS sequence"/>
</dbReference>
<dbReference type="InterPro" id="IPR036378">
    <property type="entry name" value="FAS1_dom_sf"/>
</dbReference>
<dbReference type="GO" id="GO:0050839">
    <property type="term" value="F:cell adhesion molecule binding"/>
    <property type="evidence" value="ECO:0007669"/>
    <property type="project" value="TreeGrafter"/>
</dbReference>
<protein>
    <recommendedName>
        <fullName evidence="1">FAS1 domain-containing protein</fullName>
    </recommendedName>
</protein>
<proteinExistence type="predicted"/>
<dbReference type="EMBL" id="LRGB01000243">
    <property type="protein sequence ID" value="KZS20153.1"/>
    <property type="molecule type" value="Genomic_DNA"/>
</dbReference>
<feature type="domain" description="FAS1" evidence="1">
    <location>
        <begin position="162"/>
        <end position="291"/>
    </location>
</feature>
<reference evidence="2 3" key="1">
    <citation type="submission" date="2016-03" db="EMBL/GenBank/DDBJ databases">
        <title>EvidentialGene: Evidence-directed Construction of Genes on Genomes.</title>
        <authorList>
            <person name="Gilbert D.G."/>
            <person name="Choi J.-H."/>
            <person name="Mockaitis K."/>
            <person name="Colbourne J."/>
            <person name="Pfrender M."/>
        </authorList>
    </citation>
    <scope>NUCLEOTIDE SEQUENCE [LARGE SCALE GENOMIC DNA]</scope>
    <source>
        <strain evidence="2 3">Xinb3</strain>
        <tissue evidence="2">Complete organism</tissue>
    </source>
</reference>
<gene>
    <name evidence="2" type="ORF">APZ42_013138</name>
</gene>
<dbReference type="GO" id="GO:0005615">
    <property type="term" value="C:extracellular space"/>
    <property type="evidence" value="ECO:0007669"/>
    <property type="project" value="TreeGrafter"/>
</dbReference>
<feature type="domain" description="FAS1" evidence="1">
    <location>
        <begin position="13"/>
        <end position="154"/>
    </location>
</feature>
<dbReference type="SMART" id="SM00554">
    <property type="entry name" value="FAS1"/>
    <property type="match status" value="2"/>
</dbReference>
<accession>A0A162R1T5</accession>